<feature type="compositionally biased region" description="Basic and acidic residues" evidence="7">
    <location>
        <begin position="808"/>
        <end position="818"/>
    </location>
</feature>
<feature type="compositionally biased region" description="Low complexity" evidence="7">
    <location>
        <begin position="716"/>
        <end position="726"/>
    </location>
</feature>
<dbReference type="STRING" id="6689.A0A423U7V7"/>
<dbReference type="InterPro" id="IPR009114">
    <property type="entry name" value="Angiomotin"/>
</dbReference>
<name>A0A423U7V7_PENVA</name>
<evidence type="ECO:0000256" key="1">
    <source>
        <dbReference type="ARBA" id="ARBA00004282"/>
    </source>
</evidence>
<reference evidence="9 10" key="1">
    <citation type="submission" date="2018-04" db="EMBL/GenBank/DDBJ databases">
        <authorList>
            <person name="Zhang X."/>
            <person name="Yuan J."/>
            <person name="Li F."/>
            <person name="Xiang J."/>
        </authorList>
    </citation>
    <scope>NUCLEOTIDE SEQUENCE [LARGE SCALE GENOMIC DNA]</scope>
    <source>
        <tissue evidence="9">Muscle</tissue>
    </source>
</reference>
<sequence>MSSQQQQSTSANTLTTSTHRSTLAQIQGTTYGQSFSGSETDVSTSTENLSPEERYALEHTQRQEPQGQENVGNTVNSMANSQICRVNTPVTSVTTVAPATRSNESNASICSSTNTLIIHNNVSDDPWQHRWLPGGYSTPMAGRKSVPSNLHDSQEGAATYNSQVHKLNMESLNLNSSLLNSSVLNSSAINSSLISSSLLNSSVLDSSGLTQKTAVPSYLSQNNILGSSKLSHTAATDLPDIPSSYLDQSEVLKHLLGREGKGGHSDQSASSSNSGINLLTENAGPFGRDLSQMPLQYNPVDAGPNYDVVNLPPPPAYPIWRLQESEKQEQQIELAKHGIEKSNLSKSQPDLTKLGNAKEATSPKELLSQRIVSGQTDHADGHLQEMADILAQENKALKMEIDMYHRKVAKLQRFEIEIIKVHEAHEGLVKLSERREQLERLARHKLQAEVKRLTDLNADLKDQVDVLSTQIANRAIPTDNTDALRKELNKRDVFIAQLVSQNKELIAAKERQEIELTAQRQTLNEQRTHIDILDSALTNAQANVVKLEEELRKKQNLVEQAGQLKRLLVSLQLAADRREQSEKNLRQRLEKEIEQLRLGVRQEEPASKLSDLRRELREKEEKIMVLEGEVTKWEQRYLQESAMRQLAIDAVSLPKCVSSSPTGIPQNANRELESHVAERDAMIRVLQKRAEEKEAMYQKALMRNSLVAGKGLEGRSNSNNNSVVHSTQASTVHSHTSSGLGGAAGGSSTPGTPRRDEELASSTSSVSAAAAVQENQAAGGRGRIREQIGDRLRADSCGRARRSPVPVRDLDSHSRSSDDLLVDNEDAKQGKDWLILALQLEKARYPNHYWTAATSTTWAGVQFADSPSLTTARLAIMVMKVLSQQLRGPQMQSPALAPEQGTAATAMPGSPPMTPNRRIGPNMSPSTPNLATEMPVPRPAMCRNPHHPTVACRKCNSVRSSNRQNAAILVRRANSSAGQTNRNSAPLPACQSVVDTDDAPSILARLRREWELENNQSGETMVQAVKRHMATKRSKQMSAAAIEAALQQQAIPVRTGVRTGNLSNVPATPGQFQATTPPQTT</sequence>
<dbReference type="PANTHER" id="PTHR14826:SF14">
    <property type="entry name" value="ANGIOMOTIN_C DOMAIN-CONTAINING PROTEIN"/>
    <property type="match status" value="1"/>
</dbReference>
<dbReference type="Pfam" id="PF12240">
    <property type="entry name" value="Angiomotin_C"/>
    <property type="match status" value="1"/>
</dbReference>
<evidence type="ECO:0000256" key="3">
    <source>
        <dbReference type="ARBA" id="ARBA00022553"/>
    </source>
</evidence>
<dbReference type="InterPro" id="IPR024646">
    <property type="entry name" value="Angiomotin_C"/>
</dbReference>
<keyword evidence="5 6" id="KW-0175">Coiled coil</keyword>
<feature type="compositionally biased region" description="Basic and acidic residues" evidence="7">
    <location>
        <begin position="783"/>
        <end position="798"/>
    </location>
</feature>
<keyword evidence="10" id="KW-1185">Reference proteome</keyword>
<dbReference type="PRINTS" id="PR01807">
    <property type="entry name" value="ANGIOMOTIN"/>
</dbReference>
<dbReference type="GO" id="GO:0031410">
    <property type="term" value="C:cytoplasmic vesicle"/>
    <property type="evidence" value="ECO:0007669"/>
    <property type="project" value="TreeGrafter"/>
</dbReference>
<comment type="subcellular location">
    <subcellularLocation>
        <location evidence="1">Cell junction</location>
    </subcellularLocation>
</comment>
<comment type="similarity">
    <text evidence="2">Belongs to the angiomotin family.</text>
</comment>
<keyword evidence="3" id="KW-0597">Phosphoprotein</keyword>
<evidence type="ECO:0000256" key="5">
    <source>
        <dbReference type="ARBA" id="ARBA00023054"/>
    </source>
</evidence>
<keyword evidence="4" id="KW-0965">Cell junction</keyword>
<feature type="coiled-coil region" evidence="6">
    <location>
        <begin position="495"/>
        <end position="636"/>
    </location>
</feature>
<dbReference type="GO" id="GO:0005886">
    <property type="term" value="C:plasma membrane"/>
    <property type="evidence" value="ECO:0007669"/>
    <property type="project" value="TreeGrafter"/>
</dbReference>
<reference evidence="9 10" key="2">
    <citation type="submission" date="2019-01" db="EMBL/GenBank/DDBJ databases">
        <title>The decoding of complex shrimp genome reveals the adaptation for benthos swimmer, frequently molting mechanism and breeding impact on genome.</title>
        <authorList>
            <person name="Sun Y."/>
            <person name="Gao Y."/>
            <person name="Yu Y."/>
        </authorList>
    </citation>
    <scope>NUCLEOTIDE SEQUENCE [LARGE SCALE GENOMIC DNA]</scope>
    <source>
        <tissue evidence="9">Muscle</tissue>
    </source>
</reference>
<feature type="compositionally biased region" description="Polar residues" evidence="7">
    <location>
        <begin position="19"/>
        <end position="49"/>
    </location>
</feature>
<dbReference type="GO" id="GO:0005923">
    <property type="term" value="C:bicellular tight junction"/>
    <property type="evidence" value="ECO:0007669"/>
    <property type="project" value="TreeGrafter"/>
</dbReference>
<feature type="compositionally biased region" description="Low complexity" evidence="7">
    <location>
        <begin position="1"/>
        <end position="18"/>
    </location>
</feature>
<evidence type="ECO:0000256" key="4">
    <source>
        <dbReference type="ARBA" id="ARBA00022949"/>
    </source>
</evidence>
<evidence type="ECO:0000313" key="9">
    <source>
        <dbReference type="EMBL" id="ROT84759.1"/>
    </source>
</evidence>
<evidence type="ECO:0000256" key="2">
    <source>
        <dbReference type="ARBA" id="ARBA00010300"/>
    </source>
</evidence>
<dbReference type="OrthoDB" id="5974715at2759"/>
<feature type="coiled-coil region" evidence="6">
    <location>
        <begin position="421"/>
        <end position="470"/>
    </location>
</feature>
<dbReference type="InterPro" id="IPR051747">
    <property type="entry name" value="Angiomotin-like"/>
</dbReference>
<evidence type="ECO:0000259" key="8">
    <source>
        <dbReference type="Pfam" id="PF12240"/>
    </source>
</evidence>
<feature type="region of interest" description="Disordered" evidence="7">
    <location>
        <begin position="1058"/>
        <end position="1081"/>
    </location>
</feature>
<feature type="region of interest" description="Disordered" evidence="7">
    <location>
        <begin position="1"/>
        <end position="49"/>
    </location>
</feature>
<dbReference type="PANTHER" id="PTHR14826">
    <property type="entry name" value="ANGIOMOTIN"/>
    <property type="match status" value="1"/>
</dbReference>
<comment type="caution">
    <text evidence="9">The sequence shown here is derived from an EMBL/GenBank/DDBJ whole genome shotgun (WGS) entry which is preliminary data.</text>
</comment>
<dbReference type="GO" id="GO:0030036">
    <property type="term" value="P:actin cytoskeleton organization"/>
    <property type="evidence" value="ECO:0007669"/>
    <property type="project" value="TreeGrafter"/>
</dbReference>
<dbReference type="EMBL" id="QCYY01000502">
    <property type="protein sequence ID" value="ROT84759.1"/>
    <property type="molecule type" value="Genomic_DNA"/>
</dbReference>
<evidence type="ECO:0000313" key="10">
    <source>
        <dbReference type="Proteomes" id="UP000283509"/>
    </source>
</evidence>
<protein>
    <submittedName>
        <fullName evidence="9">Angiomotin</fullName>
    </submittedName>
</protein>
<dbReference type="Proteomes" id="UP000283509">
    <property type="component" value="Unassembled WGS sequence"/>
</dbReference>
<feature type="domain" description="Angiomotin C-terminal" evidence="8">
    <location>
        <begin position="558"/>
        <end position="651"/>
    </location>
</feature>
<evidence type="ECO:0000256" key="7">
    <source>
        <dbReference type="SAM" id="MobiDB-lite"/>
    </source>
</evidence>
<proteinExistence type="inferred from homology"/>
<feature type="compositionally biased region" description="Low complexity" evidence="7">
    <location>
        <begin position="760"/>
        <end position="772"/>
    </location>
</feature>
<dbReference type="AlphaFoldDB" id="A0A423U7V7"/>
<accession>A0A423U7V7</accession>
<dbReference type="GO" id="GO:0030334">
    <property type="term" value="P:regulation of cell migration"/>
    <property type="evidence" value="ECO:0007669"/>
    <property type="project" value="TreeGrafter"/>
</dbReference>
<organism evidence="9 10">
    <name type="scientific">Penaeus vannamei</name>
    <name type="common">Whiteleg shrimp</name>
    <name type="synonym">Litopenaeus vannamei</name>
    <dbReference type="NCBI Taxonomy" id="6689"/>
    <lineage>
        <taxon>Eukaryota</taxon>
        <taxon>Metazoa</taxon>
        <taxon>Ecdysozoa</taxon>
        <taxon>Arthropoda</taxon>
        <taxon>Crustacea</taxon>
        <taxon>Multicrustacea</taxon>
        <taxon>Malacostraca</taxon>
        <taxon>Eumalacostraca</taxon>
        <taxon>Eucarida</taxon>
        <taxon>Decapoda</taxon>
        <taxon>Dendrobranchiata</taxon>
        <taxon>Penaeoidea</taxon>
        <taxon>Penaeidae</taxon>
        <taxon>Penaeus</taxon>
    </lineage>
</organism>
<feature type="region of interest" description="Disordered" evidence="7">
    <location>
        <begin position="711"/>
        <end position="823"/>
    </location>
</feature>
<evidence type="ECO:0000256" key="6">
    <source>
        <dbReference type="SAM" id="Coils"/>
    </source>
</evidence>
<gene>
    <name evidence="9" type="ORF">C7M84_022046</name>
</gene>